<keyword evidence="8" id="KW-0472">Membrane</keyword>
<dbReference type="GO" id="GO:0005886">
    <property type="term" value="C:plasma membrane"/>
    <property type="evidence" value="ECO:0007669"/>
    <property type="project" value="UniProtKB-SubCell"/>
</dbReference>
<keyword evidence="3 9" id="KW-0813">Transport</keyword>
<evidence type="ECO:0000256" key="8">
    <source>
        <dbReference type="ARBA" id="ARBA00023136"/>
    </source>
</evidence>
<evidence type="ECO:0000256" key="1">
    <source>
        <dbReference type="ARBA" id="ARBA00004377"/>
    </source>
</evidence>
<evidence type="ECO:0000256" key="2">
    <source>
        <dbReference type="ARBA" id="ARBA00009477"/>
    </source>
</evidence>
<dbReference type="Gene3D" id="2.40.30.170">
    <property type="match status" value="1"/>
</dbReference>
<dbReference type="InterPro" id="IPR058982">
    <property type="entry name" value="Beta-barrel_AprE"/>
</dbReference>
<dbReference type="Pfam" id="PF25994">
    <property type="entry name" value="HH_AprE"/>
    <property type="match status" value="1"/>
</dbReference>
<evidence type="ECO:0000259" key="11">
    <source>
        <dbReference type="Pfam" id="PF26002"/>
    </source>
</evidence>
<proteinExistence type="inferred from homology"/>
<dbReference type="GO" id="GO:0015031">
    <property type="term" value="P:protein transport"/>
    <property type="evidence" value="ECO:0007669"/>
    <property type="project" value="InterPro"/>
</dbReference>
<keyword evidence="4 9" id="KW-1003">Cell membrane</keyword>
<dbReference type="Proteomes" id="UP000585681">
    <property type="component" value="Unassembled WGS sequence"/>
</dbReference>
<feature type="domain" description="AprE-like beta-barrel" evidence="11">
    <location>
        <begin position="323"/>
        <end position="411"/>
    </location>
</feature>
<gene>
    <name evidence="12" type="ORF">GGR17_001144</name>
</gene>
<sequence length="435" mass="48259">MTRPNATPWPARRPLLIGFLALALLIGGFGTWSVVASISGAIVASGRVEVDQNRQVVQHPDGGVVARLEVEEGDLVEAGDVLIALDASLLHSELSIVESQLFELMSRRGRLRAERDGAPSVRFDDDLMEIAATRPEVQELTDGQSRLFAARAETLAKEGAQLEKRRGQIADQVIGIVAQQDALESQLALIRQELETQQGLLDKGLAQASRVLSLQREEARLRGEVGELTASVAQAQGRITELDIEILKLQTTRREEAITELRELQYRELELAERRQSLLEQLDRLEIRAPVSGIVYGLTVFTPRSVIRAAEPVLYLVPQDRPLVIAARVDPIHVDEVFVGQPVNLRFATFDARTTPELFGQVTKVSADAFVDDRTQQSYYRAEIILSEGEADKLGELKIVPGMPVETFIRTADRSPLAYLVKPLAEYFNRAFRET</sequence>
<comment type="subcellular location">
    <subcellularLocation>
        <location evidence="1 9">Cell inner membrane</location>
        <topology evidence="1 9">Single-pass membrane protein</topology>
    </subcellularLocation>
</comment>
<dbReference type="NCBIfam" id="TIGR01843">
    <property type="entry name" value="type_I_hlyD"/>
    <property type="match status" value="1"/>
</dbReference>
<comment type="similarity">
    <text evidence="2 9">Belongs to the membrane fusion protein (MFP) (TC 8.A.1) family.</text>
</comment>
<dbReference type="RefSeq" id="WP_054537750.1">
    <property type="nucleotide sequence ID" value="NZ_JACIEQ010000001.1"/>
</dbReference>
<protein>
    <recommendedName>
        <fullName evidence="9">Membrane fusion protein (MFP) family protein</fullName>
    </recommendedName>
</protein>
<dbReference type="PANTHER" id="PTHR30386">
    <property type="entry name" value="MEMBRANE FUSION SUBUNIT OF EMRAB-TOLC MULTIDRUG EFFLUX PUMP"/>
    <property type="match status" value="1"/>
</dbReference>
<dbReference type="PRINTS" id="PR01490">
    <property type="entry name" value="RTXTOXIND"/>
</dbReference>
<evidence type="ECO:0000313" key="12">
    <source>
        <dbReference type="EMBL" id="MBB4021353.1"/>
    </source>
</evidence>
<evidence type="ECO:0000313" key="13">
    <source>
        <dbReference type="Proteomes" id="UP000585681"/>
    </source>
</evidence>
<keyword evidence="7" id="KW-1133">Transmembrane helix</keyword>
<keyword evidence="5 9" id="KW-0997">Cell inner membrane</keyword>
<keyword evidence="6" id="KW-0812">Transmembrane</keyword>
<accession>A0A840C919</accession>
<dbReference type="InterPro" id="IPR010129">
    <property type="entry name" value="T1SS_HlyD"/>
</dbReference>
<reference evidence="12" key="1">
    <citation type="submission" date="2020-08" db="EMBL/GenBank/DDBJ databases">
        <title>Genomic Encyclopedia of Type Strains, Phase IV (KMG-IV): sequencing the most valuable type-strain genomes for metagenomic binning, comparative biology and taxonomic classification.</title>
        <authorList>
            <person name="Goeker M."/>
        </authorList>
    </citation>
    <scope>NUCLEOTIDE SEQUENCE [LARGE SCALE GENOMIC DNA]</scope>
    <source>
        <strain evidence="12">DSM 105040</strain>
    </source>
</reference>
<dbReference type="PANTHER" id="PTHR30386:SF17">
    <property type="entry name" value="ALKALINE PROTEASE SECRETION PROTEIN APRE"/>
    <property type="match status" value="1"/>
</dbReference>
<dbReference type="Pfam" id="PF26002">
    <property type="entry name" value="Beta-barrel_AprE"/>
    <property type="match status" value="1"/>
</dbReference>
<evidence type="ECO:0000256" key="4">
    <source>
        <dbReference type="ARBA" id="ARBA00022475"/>
    </source>
</evidence>
<evidence type="ECO:0000256" key="7">
    <source>
        <dbReference type="ARBA" id="ARBA00022989"/>
    </source>
</evidence>
<evidence type="ECO:0000256" key="3">
    <source>
        <dbReference type="ARBA" id="ARBA00022448"/>
    </source>
</evidence>
<evidence type="ECO:0000256" key="6">
    <source>
        <dbReference type="ARBA" id="ARBA00022692"/>
    </source>
</evidence>
<evidence type="ECO:0000256" key="9">
    <source>
        <dbReference type="RuleBase" id="RU365093"/>
    </source>
</evidence>
<keyword evidence="13" id="KW-1185">Reference proteome</keyword>
<feature type="domain" description="AprE-like long alpha-helical hairpin" evidence="10">
    <location>
        <begin position="92"/>
        <end position="278"/>
    </location>
</feature>
<evidence type="ECO:0000256" key="5">
    <source>
        <dbReference type="ARBA" id="ARBA00022519"/>
    </source>
</evidence>
<organism evidence="12 13">
    <name type="scientific">Actibacterium naphthalenivorans</name>
    <dbReference type="NCBI Taxonomy" id="1614693"/>
    <lineage>
        <taxon>Bacteria</taxon>
        <taxon>Pseudomonadati</taxon>
        <taxon>Pseudomonadota</taxon>
        <taxon>Alphaproteobacteria</taxon>
        <taxon>Rhodobacterales</taxon>
        <taxon>Roseobacteraceae</taxon>
        <taxon>Actibacterium</taxon>
    </lineage>
</organism>
<name>A0A840C919_9RHOB</name>
<dbReference type="AlphaFoldDB" id="A0A840C919"/>
<evidence type="ECO:0000259" key="10">
    <source>
        <dbReference type="Pfam" id="PF25994"/>
    </source>
</evidence>
<dbReference type="InterPro" id="IPR050739">
    <property type="entry name" value="MFP"/>
</dbReference>
<dbReference type="EMBL" id="JACIEQ010000001">
    <property type="protein sequence ID" value="MBB4021353.1"/>
    <property type="molecule type" value="Genomic_DNA"/>
</dbReference>
<comment type="caution">
    <text evidence="12">The sequence shown here is derived from an EMBL/GenBank/DDBJ whole genome shotgun (WGS) entry which is preliminary data.</text>
</comment>
<dbReference type="InterPro" id="IPR058781">
    <property type="entry name" value="HH_AprE-like"/>
</dbReference>